<protein>
    <recommendedName>
        <fullName evidence="5">CUB domain-containing protein</fullName>
    </recommendedName>
</protein>
<accession>A0A4U5PBK5</accession>
<evidence type="ECO:0000256" key="2">
    <source>
        <dbReference type="SAM" id="SignalP"/>
    </source>
</evidence>
<reference evidence="3 4" key="2">
    <citation type="journal article" date="2019" name="G3 (Bethesda)">
        <title>Hybrid Assembly of the Genome of the Entomopathogenic Nematode Steinernema carpocapsae Identifies the X-Chromosome.</title>
        <authorList>
            <person name="Serra L."/>
            <person name="Macchietto M."/>
            <person name="Macias-Munoz A."/>
            <person name="McGill C.J."/>
            <person name="Rodriguez I.M."/>
            <person name="Rodriguez B."/>
            <person name="Murad R."/>
            <person name="Mortazavi A."/>
        </authorList>
    </citation>
    <scope>NUCLEOTIDE SEQUENCE [LARGE SCALE GENOMIC DNA]</scope>
    <source>
        <strain evidence="3 4">ALL</strain>
    </source>
</reference>
<keyword evidence="1" id="KW-0812">Transmembrane</keyword>
<keyword evidence="1" id="KW-0472">Membrane</keyword>
<evidence type="ECO:0008006" key="5">
    <source>
        <dbReference type="Google" id="ProtNLM"/>
    </source>
</evidence>
<feature type="signal peptide" evidence="2">
    <location>
        <begin position="1"/>
        <end position="19"/>
    </location>
</feature>
<dbReference type="Gene3D" id="2.60.120.290">
    <property type="entry name" value="Spermadhesin, CUB domain"/>
    <property type="match status" value="1"/>
</dbReference>
<organism evidence="3 4">
    <name type="scientific">Steinernema carpocapsae</name>
    <name type="common">Entomopathogenic nematode</name>
    <dbReference type="NCBI Taxonomy" id="34508"/>
    <lineage>
        <taxon>Eukaryota</taxon>
        <taxon>Metazoa</taxon>
        <taxon>Ecdysozoa</taxon>
        <taxon>Nematoda</taxon>
        <taxon>Chromadorea</taxon>
        <taxon>Rhabditida</taxon>
        <taxon>Tylenchina</taxon>
        <taxon>Panagrolaimomorpha</taxon>
        <taxon>Strongyloidoidea</taxon>
        <taxon>Steinernematidae</taxon>
        <taxon>Steinernema</taxon>
    </lineage>
</organism>
<comment type="caution">
    <text evidence="3">The sequence shown here is derived from an EMBL/GenBank/DDBJ whole genome shotgun (WGS) entry which is preliminary data.</text>
</comment>
<dbReference type="Proteomes" id="UP000298663">
    <property type="component" value="Unassembled WGS sequence"/>
</dbReference>
<keyword evidence="4" id="KW-1185">Reference proteome</keyword>
<evidence type="ECO:0000313" key="3">
    <source>
        <dbReference type="EMBL" id="TKR93712.1"/>
    </source>
</evidence>
<keyword evidence="1" id="KW-1133">Transmembrane helix</keyword>
<dbReference type="EMBL" id="AZBU02000002">
    <property type="protein sequence ID" value="TKR93712.1"/>
    <property type="molecule type" value="Genomic_DNA"/>
</dbReference>
<dbReference type="OrthoDB" id="10667170at2759"/>
<gene>
    <name evidence="3" type="ORF">L596_008121</name>
</gene>
<reference evidence="3 4" key="1">
    <citation type="journal article" date="2015" name="Genome Biol.">
        <title>Comparative genomics of Steinernema reveals deeply conserved gene regulatory networks.</title>
        <authorList>
            <person name="Dillman A.R."/>
            <person name="Macchietto M."/>
            <person name="Porter C.F."/>
            <person name="Rogers A."/>
            <person name="Williams B."/>
            <person name="Antoshechkin I."/>
            <person name="Lee M.M."/>
            <person name="Goodwin Z."/>
            <person name="Lu X."/>
            <person name="Lewis E.E."/>
            <person name="Goodrich-Blair H."/>
            <person name="Stock S.P."/>
            <person name="Adams B.J."/>
            <person name="Sternberg P.W."/>
            <person name="Mortazavi A."/>
        </authorList>
    </citation>
    <scope>NUCLEOTIDE SEQUENCE [LARGE SCALE GENOMIC DNA]</scope>
    <source>
        <strain evidence="3 4">ALL</strain>
    </source>
</reference>
<keyword evidence="2" id="KW-0732">Signal</keyword>
<dbReference type="InterPro" id="IPR035914">
    <property type="entry name" value="Sperma_CUB_dom_sf"/>
</dbReference>
<name>A0A4U5PBK5_STECR</name>
<evidence type="ECO:0000313" key="4">
    <source>
        <dbReference type="Proteomes" id="UP000298663"/>
    </source>
</evidence>
<feature type="transmembrane region" description="Helical" evidence="1">
    <location>
        <begin position="357"/>
        <end position="383"/>
    </location>
</feature>
<sequence>MGFPTGFFLFLLSASSVLSQKTFFLSPKDSTSVSNFDITRRDSLVVTSSEPDGVVELFLIYKTEDQEDLKFKEQLSKFPVYDGKDSSSARLGTLADLQRPGPFLTPFKSSVGSKSLSIYNHAEKNDFSFQLFFKTSTSSFADCSRVTQSGTKLHFTSPPTVLFCSVTILSFGNGSHAAGPIFDGLSFAGNGTAIVVPGVDFDTPNYFFQFRLDFGYYPKHFSFSESNYRTWANVPMFGKAVSLVLPPNSTIDVIILKGGFDITKDEIEMKNSEGFLTNPEYPNVLEAAVNFISRLRFPPSTEIRIQLADVRLASNSSLTLGTERLVGNQSQRTLVFRDSPLLISFVRRSSDPEHGFLLRYSVVSAAPTLTAFSFISAIIFIALRC</sequence>
<evidence type="ECO:0000256" key="1">
    <source>
        <dbReference type="SAM" id="Phobius"/>
    </source>
</evidence>
<dbReference type="AlphaFoldDB" id="A0A4U5PBK5"/>
<feature type="chain" id="PRO_5020875146" description="CUB domain-containing protein" evidence="2">
    <location>
        <begin position="20"/>
        <end position="385"/>
    </location>
</feature>
<proteinExistence type="predicted"/>
<dbReference type="SUPFAM" id="SSF49854">
    <property type="entry name" value="Spermadhesin, CUB domain"/>
    <property type="match status" value="1"/>
</dbReference>